<feature type="domain" description="Aminotransferase class I/classII large" evidence="4">
    <location>
        <begin position="44"/>
        <end position="379"/>
    </location>
</feature>
<dbReference type="PANTHER" id="PTHR13693:SF100">
    <property type="entry name" value="8-AMINO-7-OXONONANOATE SYNTHASE"/>
    <property type="match status" value="1"/>
</dbReference>
<dbReference type="InterPro" id="IPR050087">
    <property type="entry name" value="AON_synthase_class-II"/>
</dbReference>
<evidence type="ECO:0000313" key="5">
    <source>
        <dbReference type="EMBL" id="SVA40043.1"/>
    </source>
</evidence>
<evidence type="ECO:0000256" key="3">
    <source>
        <dbReference type="ARBA" id="ARBA00022898"/>
    </source>
</evidence>
<dbReference type="Gene3D" id="3.40.640.10">
    <property type="entry name" value="Type I PLP-dependent aspartate aminotransferase-like (Major domain)"/>
    <property type="match status" value="1"/>
</dbReference>
<comment type="cofactor">
    <cofactor evidence="1">
        <name>pyridoxal 5'-phosphate</name>
        <dbReference type="ChEBI" id="CHEBI:597326"/>
    </cofactor>
</comment>
<dbReference type="Gene3D" id="3.90.1150.10">
    <property type="entry name" value="Aspartate Aminotransferase, domain 1"/>
    <property type="match status" value="1"/>
</dbReference>
<sequence>MSLKTLEQLADNKLRELGALELKRKLRITERKAFARTLQEEKRLVSFSCNDYLGLSTHKEVIEASVKATRQHGTGAGASRLITGNHPLFQTLEKRLALLKNTDDSVVFGSGYLAGVGVIPTLIGPDDLILIDELSHSCLKTGAKLTGGRILNFKHNNVLHTEELLRNYRRKHRYCLLITESVFSMEGDLAPLSELSRLAIQFDGWLMSDDAHGLGVLGRGRGSGFTQKGPITIPLQMGTLSKAAGAYGGFICASHQVTNLIRNRARTFVYTTGLPAGTVAAAIKALEIIERDPVLTTLPVKRAQLFTDELGLPQAKSAIVPIILHTPERALMASQSLEKKGFLVTAIRPPSVPRGTARLRCTFSAAHSEKDVLEFASAIRPLLKPL</sequence>
<dbReference type="GO" id="GO:0008710">
    <property type="term" value="F:8-amino-7-oxononanoate synthase activity"/>
    <property type="evidence" value="ECO:0007669"/>
    <property type="project" value="TreeGrafter"/>
</dbReference>
<keyword evidence="3" id="KW-0663">Pyridoxal phosphate</keyword>
<dbReference type="InterPro" id="IPR015422">
    <property type="entry name" value="PyrdxlP-dep_Trfase_small"/>
</dbReference>
<evidence type="ECO:0000256" key="2">
    <source>
        <dbReference type="ARBA" id="ARBA00022679"/>
    </source>
</evidence>
<name>A0A381VKQ5_9ZZZZ</name>
<accession>A0A381VKQ5</accession>
<organism evidence="5">
    <name type="scientific">marine metagenome</name>
    <dbReference type="NCBI Taxonomy" id="408172"/>
    <lineage>
        <taxon>unclassified sequences</taxon>
        <taxon>metagenomes</taxon>
        <taxon>ecological metagenomes</taxon>
    </lineage>
</organism>
<dbReference type="GO" id="GO:0009102">
    <property type="term" value="P:biotin biosynthetic process"/>
    <property type="evidence" value="ECO:0007669"/>
    <property type="project" value="TreeGrafter"/>
</dbReference>
<reference evidence="5" key="1">
    <citation type="submission" date="2018-05" db="EMBL/GenBank/DDBJ databases">
        <authorList>
            <person name="Lanie J.A."/>
            <person name="Ng W.-L."/>
            <person name="Kazmierczak K.M."/>
            <person name="Andrzejewski T.M."/>
            <person name="Davidsen T.M."/>
            <person name="Wayne K.J."/>
            <person name="Tettelin H."/>
            <person name="Glass J.I."/>
            <person name="Rusch D."/>
            <person name="Podicherti R."/>
            <person name="Tsui H.-C.T."/>
            <person name="Winkler M.E."/>
        </authorList>
    </citation>
    <scope>NUCLEOTIDE SEQUENCE</scope>
</reference>
<dbReference type="AlphaFoldDB" id="A0A381VKQ5"/>
<dbReference type="InterPro" id="IPR015424">
    <property type="entry name" value="PyrdxlP-dep_Trfase"/>
</dbReference>
<dbReference type="Pfam" id="PF00155">
    <property type="entry name" value="Aminotran_1_2"/>
    <property type="match status" value="1"/>
</dbReference>
<dbReference type="SUPFAM" id="SSF53383">
    <property type="entry name" value="PLP-dependent transferases"/>
    <property type="match status" value="1"/>
</dbReference>
<proteinExistence type="predicted"/>
<protein>
    <recommendedName>
        <fullName evidence="4">Aminotransferase class I/classII large domain-containing protein</fullName>
    </recommendedName>
</protein>
<evidence type="ECO:0000256" key="1">
    <source>
        <dbReference type="ARBA" id="ARBA00001933"/>
    </source>
</evidence>
<keyword evidence="2" id="KW-0808">Transferase</keyword>
<dbReference type="InterPro" id="IPR004839">
    <property type="entry name" value="Aminotransferase_I/II_large"/>
</dbReference>
<dbReference type="InterPro" id="IPR015421">
    <property type="entry name" value="PyrdxlP-dep_Trfase_major"/>
</dbReference>
<dbReference type="PANTHER" id="PTHR13693">
    <property type="entry name" value="CLASS II AMINOTRANSFERASE/8-AMINO-7-OXONONANOATE SYNTHASE"/>
    <property type="match status" value="1"/>
</dbReference>
<gene>
    <name evidence="5" type="ORF">METZ01_LOCUS92897</name>
</gene>
<dbReference type="GO" id="GO:0030170">
    <property type="term" value="F:pyridoxal phosphate binding"/>
    <property type="evidence" value="ECO:0007669"/>
    <property type="project" value="InterPro"/>
</dbReference>
<dbReference type="EMBL" id="UINC01008908">
    <property type="protein sequence ID" value="SVA40043.1"/>
    <property type="molecule type" value="Genomic_DNA"/>
</dbReference>
<evidence type="ECO:0000259" key="4">
    <source>
        <dbReference type="Pfam" id="PF00155"/>
    </source>
</evidence>